<dbReference type="PANTHER" id="PTHR36175">
    <property type="entry name" value="CYANOPHYCINASE"/>
    <property type="match status" value="1"/>
</dbReference>
<keyword evidence="5" id="KW-0315">Glutamine amidotransferase</keyword>
<evidence type="ECO:0000313" key="5">
    <source>
        <dbReference type="EMBL" id="MBJ7595898.1"/>
    </source>
</evidence>
<gene>
    <name evidence="6" type="ORF">DLM65_09060</name>
    <name evidence="5" type="ORF">JF886_13770</name>
</gene>
<dbReference type="InterPro" id="IPR029062">
    <property type="entry name" value="Class_I_gatase-like"/>
</dbReference>
<reference evidence="6 7" key="1">
    <citation type="journal article" date="2017" name="Nature">
        <title>Atmospheric trace gases support primary production in Antarctic desert surface soil.</title>
        <authorList>
            <person name="Ji M."/>
            <person name="Greening C."/>
            <person name="Vanwonterghem I."/>
            <person name="Carere C.R."/>
            <person name="Bay S.K."/>
            <person name="Steen J.A."/>
            <person name="Montgomery K."/>
            <person name="Lines T."/>
            <person name="Beardall J."/>
            <person name="van Dorst J."/>
            <person name="Snape I."/>
            <person name="Stott M.B."/>
            <person name="Hugenholtz P."/>
            <person name="Ferrari B.C."/>
        </authorList>
    </citation>
    <scope>NUCLEOTIDE SEQUENCE [LARGE SCALE GENOMIC DNA]</scope>
    <source>
        <strain evidence="6">RRmetagenome_bin12</strain>
    </source>
</reference>
<reference evidence="5 8" key="3">
    <citation type="submission" date="2020-10" db="EMBL/GenBank/DDBJ databases">
        <title>Ca. Dormibacterota MAGs.</title>
        <authorList>
            <person name="Montgomery K."/>
        </authorList>
    </citation>
    <scope>NUCLEOTIDE SEQUENCE [LARGE SCALE GENOMIC DNA]</scope>
    <source>
        <strain evidence="5">SC8812_S17_18</strain>
    </source>
</reference>
<evidence type="ECO:0000256" key="1">
    <source>
        <dbReference type="ARBA" id="ARBA00006534"/>
    </source>
</evidence>
<reference evidence="6" key="2">
    <citation type="submission" date="2018-05" db="EMBL/GenBank/DDBJ databases">
        <authorList>
            <person name="Ferrari B."/>
        </authorList>
    </citation>
    <scope>NUCLEOTIDE SEQUENCE</scope>
    <source>
        <strain evidence="6">RRmetagenome_bin12</strain>
    </source>
</reference>
<dbReference type="RefSeq" id="WP_337313437.1">
    <property type="nucleotide sequence ID" value="NZ_JAEKNS010000139.1"/>
</dbReference>
<protein>
    <submittedName>
        <fullName evidence="5">Type 1 glutamine amidotransferase-like domain-containing protein</fullName>
    </submittedName>
</protein>
<dbReference type="Proteomes" id="UP000248724">
    <property type="component" value="Unassembled WGS sequence"/>
</dbReference>
<dbReference type="Gene3D" id="3.40.50.880">
    <property type="match status" value="1"/>
</dbReference>
<dbReference type="Pfam" id="PF03575">
    <property type="entry name" value="Peptidase_S51"/>
    <property type="match status" value="1"/>
</dbReference>
<organism evidence="6 7">
    <name type="scientific">Candidatus Aeolococcus gillhamiae</name>
    <dbReference type="NCBI Taxonomy" id="3127015"/>
    <lineage>
        <taxon>Bacteria</taxon>
        <taxon>Bacillati</taxon>
        <taxon>Candidatus Dormiibacterota</taxon>
        <taxon>Candidatus Dormibacteria</taxon>
        <taxon>Candidatus Aeolococcales</taxon>
        <taxon>Candidatus Aeolococcaceae</taxon>
        <taxon>Candidatus Aeolococcus</taxon>
    </lineage>
</organism>
<evidence type="ECO:0000256" key="4">
    <source>
        <dbReference type="ARBA" id="ARBA00022825"/>
    </source>
</evidence>
<name>A0A2W5ZB55_9BACT</name>
<keyword evidence="3" id="KW-0378">Hydrolase</keyword>
<dbReference type="SUPFAM" id="SSF52317">
    <property type="entry name" value="Class I glutamine amidotransferase-like"/>
    <property type="match status" value="1"/>
</dbReference>
<comment type="caution">
    <text evidence="6">The sequence shown here is derived from an EMBL/GenBank/DDBJ whole genome shotgun (WGS) entry which is preliminary data.</text>
</comment>
<evidence type="ECO:0000256" key="2">
    <source>
        <dbReference type="ARBA" id="ARBA00022670"/>
    </source>
</evidence>
<evidence type="ECO:0000313" key="7">
    <source>
        <dbReference type="Proteomes" id="UP000248724"/>
    </source>
</evidence>
<dbReference type="GO" id="GO:0008236">
    <property type="term" value="F:serine-type peptidase activity"/>
    <property type="evidence" value="ECO:0007669"/>
    <property type="project" value="UniProtKB-KW"/>
</dbReference>
<dbReference type="EMBL" id="JAEKNS010000139">
    <property type="protein sequence ID" value="MBJ7595898.1"/>
    <property type="molecule type" value="Genomic_DNA"/>
</dbReference>
<evidence type="ECO:0000256" key="3">
    <source>
        <dbReference type="ARBA" id="ARBA00022801"/>
    </source>
</evidence>
<evidence type="ECO:0000313" key="6">
    <source>
        <dbReference type="EMBL" id="PZR80106.1"/>
    </source>
</evidence>
<sequence length="251" mass="26355">MADRPGRPGRAVTGPLALVGGAEFQRGNERQDGVLAEAASGRAAYVVCAAIRERPDQAVATARRWFATLGVDITELRVRSRGDASVAATVEAAHGAGLVYLAGGDPGRAVQLLAGTPVWDAIVTAWRGGAALAGSSAGAMALCRWTLVRDRWPQHDTRRPLDALAVVPDCALLPHFDTFGERWIPSAQRSLGATVPLIGVDERTAVLWKRGEWSVNGPGAVTVVVGADRRRFATGETVEGIPAPPGNESAR</sequence>
<comment type="similarity">
    <text evidence="1">Belongs to the peptidase S51 family.</text>
</comment>
<dbReference type="EMBL" id="QHBU01000173">
    <property type="protein sequence ID" value="PZR80106.1"/>
    <property type="molecule type" value="Genomic_DNA"/>
</dbReference>
<dbReference type="GO" id="GO:0006508">
    <property type="term" value="P:proteolysis"/>
    <property type="evidence" value="ECO:0007669"/>
    <property type="project" value="UniProtKB-KW"/>
</dbReference>
<dbReference type="PANTHER" id="PTHR36175:SF1">
    <property type="entry name" value="CYANOPHYCINASE"/>
    <property type="match status" value="1"/>
</dbReference>
<keyword evidence="2" id="KW-0645">Protease</keyword>
<dbReference type="InterPro" id="IPR005320">
    <property type="entry name" value="Peptidase_S51"/>
</dbReference>
<keyword evidence="4" id="KW-0720">Serine protease</keyword>
<accession>A0A934K5G0</accession>
<evidence type="ECO:0000313" key="8">
    <source>
        <dbReference type="Proteomes" id="UP000606991"/>
    </source>
</evidence>
<proteinExistence type="inferred from homology"/>
<dbReference type="AlphaFoldDB" id="A0A2W5ZB55"/>
<accession>A0A2W5ZB55</accession>
<dbReference type="Proteomes" id="UP000606991">
    <property type="component" value="Unassembled WGS sequence"/>
</dbReference>